<dbReference type="PROSITE" id="PS50600">
    <property type="entry name" value="ULP_PROTEASE"/>
    <property type="match status" value="1"/>
</dbReference>
<dbReference type="InterPro" id="IPR038765">
    <property type="entry name" value="Papain-like_cys_pep_sf"/>
</dbReference>
<feature type="compositionally biased region" description="Low complexity" evidence="5">
    <location>
        <begin position="121"/>
        <end position="138"/>
    </location>
</feature>
<dbReference type="Gene3D" id="3.30.310.130">
    <property type="entry name" value="Ubiquitin-related"/>
    <property type="match status" value="1"/>
</dbReference>
<accession>A0A445DPI2</accession>
<dbReference type="GO" id="GO:0008234">
    <property type="term" value="F:cysteine-type peptidase activity"/>
    <property type="evidence" value="ECO:0007669"/>
    <property type="project" value="UniProtKB-KW"/>
</dbReference>
<dbReference type="GO" id="GO:0016926">
    <property type="term" value="P:protein desumoylation"/>
    <property type="evidence" value="ECO:0007669"/>
    <property type="project" value="UniProtKB-ARBA"/>
</dbReference>
<evidence type="ECO:0000313" key="8">
    <source>
        <dbReference type="Proteomes" id="UP000289738"/>
    </source>
</evidence>
<organism evidence="7 8">
    <name type="scientific">Arachis hypogaea</name>
    <name type="common">Peanut</name>
    <dbReference type="NCBI Taxonomy" id="3818"/>
    <lineage>
        <taxon>Eukaryota</taxon>
        <taxon>Viridiplantae</taxon>
        <taxon>Streptophyta</taxon>
        <taxon>Embryophyta</taxon>
        <taxon>Tracheophyta</taxon>
        <taxon>Spermatophyta</taxon>
        <taxon>Magnoliopsida</taxon>
        <taxon>eudicotyledons</taxon>
        <taxon>Gunneridae</taxon>
        <taxon>Pentapetalae</taxon>
        <taxon>rosids</taxon>
        <taxon>fabids</taxon>
        <taxon>Fabales</taxon>
        <taxon>Fabaceae</taxon>
        <taxon>Papilionoideae</taxon>
        <taxon>50 kb inversion clade</taxon>
        <taxon>dalbergioids sensu lato</taxon>
        <taxon>Dalbergieae</taxon>
        <taxon>Pterocarpus clade</taxon>
        <taxon>Arachis</taxon>
    </lineage>
</organism>
<dbReference type="PANTHER" id="PTHR46915">
    <property type="entry name" value="UBIQUITIN-LIKE PROTEASE 4-RELATED"/>
    <property type="match status" value="1"/>
</dbReference>
<feature type="region of interest" description="Disordered" evidence="5">
    <location>
        <begin position="247"/>
        <end position="277"/>
    </location>
</feature>
<comment type="similarity">
    <text evidence="1">Belongs to the peptidase C48 family.</text>
</comment>
<evidence type="ECO:0000256" key="1">
    <source>
        <dbReference type="ARBA" id="ARBA00005234"/>
    </source>
</evidence>
<feature type="region of interest" description="Disordered" evidence="5">
    <location>
        <begin position="179"/>
        <end position="226"/>
    </location>
</feature>
<dbReference type="Proteomes" id="UP000289738">
    <property type="component" value="Chromosome A03"/>
</dbReference>
<dbReference type="Gramene" id="arahy.Tifrunner.gnm2.ann2.Ah03g508700.1">
    <property type="protein sequence ID" value="arahy.Tifrunner.gnm2.ann2.Ah03g508700.1-CDS"/>
    <property type="gene ID" value="arahy.Tifrunner.gnm2.ann2.Ah03g508700"/>
</dbReference>
<evidence type="ECO:0000256" key="3">
    <source>
        <dbReference type="ARBA" id="ARBA00022801"/>
    </source>
</evidence>
<feature type="compositionally biased region" description="Basic and acidic residues" evidence="5">
    <location>
        <begin position="247"/>
        <end position="258"/>
    </location>
</feature>
<feature type="compositionally biased region" description="Acidic residues" evidence="5">
    <location>
        <begin position="266"/>
        <end position="277"/>
    </location>
</feature>
<proteinExistence type="inferred from homology"/>
<dbReference type="InterPro" id="IPR003653">
    <property type="entry name" value="Peptidase_C48_C"/>
</dbReference>
<dbReference type="AlphaFoldDB" id="A0A445DPI2"/>
<feature type="region of interest" description="Disordered" evidence="5">
    <location>
        <begin position="547"/>
        <end position="579"/>
    </location>
</feature>
<dbReference type="STRING" id="3818.A0A445DPI2"/>
<evidence type="ECO:0000256" key="2">
    <source>
        <dbReference type="ARBA" id="ARBA00022670"/>
    </source>
</evidence>
<dbReference type="GO" id="GO:0006508">
    <property type="term" value="P:proteolysis"/>
    <property type="evidence" value="ECO:0007669"/>
    <property type="project" value="UniProtKB-KW"/>
</dbReference>
<dbReference type="EMBL" id="SDMP01000003">
    <property type="protein sequence ID" value="RYR65089.1"/>
    <property type="molecule type" value="Genomic_DNA"/>
</dbReference>
<protein>
    <recommendedName>
        <fullName evidence="6">Ubiquitin-like protease family profile domain-containing protein</fullName>
    </recommendedName>
</protein>
<dbReference type="SMR" id="A0A445DPI2"/>
<feature type="compositionally biased region" description="Basic and acidic residues" evidence="5">
    <location>
        <begin position="569"/>
        <end position="579"/>
    </location>
</feature>
<keyword evidence="3" id="KW-0378">Hydrolase</keyword>
<dbReference type="Pfam" id="PF02902">
    <property type="entry name" value="Peptidase_C48"/>
    <property type="match status" value="1"/>
</dbReference>
<name>A0A445DPI2_ARAHY</name>
<evidence type="ECO:0000256" key="4">
    <source>
        <dbReference type="ARBA" id="ARBA00022807"/>
    </source>
</evidence>
<dbReference type="OrthoDB" id="442460at2759"/>
<feature type="compositionally biased region" description="Polar residues" evidence="5">
    <location>
        <begin position="547"/>
        <end position="568"/>
    </location>
</feature>
<evidence type="ECO:0000313" key="7">
    <source>
        <dbReference type="EMBL" id="RYR65089.1"/>
    </source>
</evidence>
<reference evidence="7 8" key="1">
    <citation type="submission" date="2019-01" db="EMBL/GenBank/DDBJ databases">
        <title>Sequencing of cultivated peanut Arachis hypogaea provides insights into genome evolution and oil improvement.</title>
        <authorList>
            <person name="Chen X."/>
        </authorList>
    </citation>
    <scope>NUCLEOTIDE SEQUENCE [LARGE SCALE GENOMIC DNA]</scope>
    <source>
        <strain evidence="8">cv. Fuhuasheng</strain>
        <tissue evidence="7">Leaves</tissue>
    </source>
</reference>
<dbReference type="SUPFAM" id="SSF54001">
    <property type="entry name" value="Cysteine proteinases"/>
    <property type="match status" value="1"/>
</dbReference>
<dbReference type="PANTHER" id="PTHR46915:SF2">
    <property type="entry name" value="UBIQUITIN-LIKE PROTEASE 4"/>
    <property type="match status" value="1"/>
</dbReference>
<gene>
    <name evidence="7" type="ORF">Ahy_A03g011079</name>
</gene>
<evidence type="ECO:0000259" key="6">
    <source>
        <dbReference type="PROSITE" id="PS50600"/>
    </source>
</evidence>
<comment type="caution">
    <text evidence="7">The sequence shown here is derived from an EMBL/GenBank/DDBJ whole genome shotgun (WGS) entry which is preliminary data.</text>
</comment>
<feature type="compositionally biased region" description="Polar residues" evidence="5">
    <location>
        <begin position="197"/>
        <end position="213"/>
    </location>
</feature>
<keyword evidence="8" id="KW-1185">Reference proteome</keyword>
<dbReference type="Gene3D" id="1.10.418.20">
    <property type="match status" value="1"/>
</dbReference>
<keyword evidence="4" id="KW-0788">Thiol protease</keyword>
<feature type="domain" description="Ubiquitin-like protease family profile" evidence="6">
    <location>
        <begin position="308"/>
        <end position="501"/>
    </location>
</feature>
<sequence length="579" mass="66250">MDQQREPNSNSQKKRRLDLDWEALLPRHGDAPPPEIVVKPMASGNSFSLDDEFRYLTDHQLIESIRSKKQTLRIHLPKLKDGGVKILDTIRRQEEELARRKRTPHVQEVVDADDKPRNATGSSDVGVSSDSRQKSISSQVPVQSQFASCFSKKLEGADTDCMVVDTSGKETSQFRHCNNQTIKDMGEPKRGRRLRSSSRNEPFQCATNLSKNDAFNDGKKSRAASSISTANIGKSLSRFFAPEVKETRQAIQSDDSRSKKGQPIVLDDDDDDDDEPYVLEKTEQEKKLAECAKDAKMYYPSSDDPESVEICYSDIDCLAPEGYLTSTIMNFYIRYLKQQASLANRSLSKYHFFNTYFYKKLQEAVSVKQSDRATFFVKFRRWWKGVNIFQKAYVLIPVHEDLHWSLIIICIPDKGDESGPIILHLDSLSLHSSRSLFDNIKSFLIEEKNYLDQEHMSSDVSIADRIWNCLPRRIEAQVITVPQQRNDYDCGLFVLYFIERFIEWAPERLKKKDLAMFGKQWFKPSEASNLRVKIRKLLVEELTNSIDRNSSPKCSPSLFSGTSPTECTETAKDPDLTTA</sequence>
<keyword evidence="2" id="KW-0645">Protease</keyword>
<evidence type="ECO:0000256" key="5">
    <source>
        <dbReference type="SAM" id="MobiDB-lite"/>
    </source>
</evidence>
<feature type="region of interest" description="Disordered" evidence="5">
    <location>
        <begin position="98"/>
        <end position="139"/>
    </location>
</feature>